<feature type="transmembrane region" description="Helical" evidence="1">
    <location>
        <begin position="6"/>
        <end position="26"/>
    </location>
</feature>
<keyword evidence="1" id="KW-1133">Transmembrane helix</keyword>
<dbReference type="OrthoDB" id="10478335at2759"/>
<comment type="caution">
    <text evidence="2">The sequence shown here is derived from an EMBL/GenBank/DDBJ whole genome shotgun (WGS) entry which is preliminary data.</text>
</comment>
<evidence type="ECO:0000256" key="1">
    <source>
        <dbReference type="SAM" id="Phobius"/>
    </source>
</evidence>
<keyword evidence="1" id="KW-0812">Transmembrane</keyword>
<accession>A0A9N8V424</accession>
<name>A0A9N8V424_9GLOM</name>
<reference evidence="2" key="1">
    <citation type="submission" date="2021-06" db="EMBL/GenBank/DDBJ databases">
        <authorList>
            <person name="Kallberg Y."/>
            <person name="Tangrot J."/>
            <person name="Rosling A."/>
        </authorList>
    </citation>
    <scope>NUCLEOTIDE SEQUENCE</scope>
    <source>
        <strain evidence="2">MT106</strain>
    </source>
</reference>
<keyword evidence="1" id="KW-0472">Membrane</keyword>
<proteinExistence type="predicted"/>
<evidence type="ECO:0000313" key="2">
    <source>
        <dbReference type="EMBL" id="CAG8439036.1"/>
    </source>
</evidence>
<dbReference type="AlphaFoldDB" id="A0A9N8V424"/>
<protein>
    <submittedName>
        <fullName evidence="2">8347_t:CDS:1</fullName>
    </submittedName>
</protein>
<evidence type="ECO:0000313" key="3">
    <source>
        <dbReference type="Proteomes" id="UP000789831"/>
    </source>
</evidence>
<dbReference type="Proteomes" id="UP000789831">
    <property type="component" value="Unassembled WGS sequence"/>
</dbReference>
<sequence length="142" mass="15478">MTILTTIIVSSLIIATVVGPSALTVYHCQKNRKTRKVDIGVQCGEGEDVCEFTVAASTAPTSSKDQQGSETSTLNTVLDTDSIETVNTSVTPSVVPFPAVEWDIEGSYVAWWGTSVPPRERPSKSLWWLQNPDYFWNLGLGV</sequence>
<gene>
    <name evidence="2" type="ORF">AGERDE_LOCUS910</name>
</gene>
<organism evidence="2 3">
    <name type="scientific">Ambispora gerdemannii</name>
    <dbReference type="NCBI Taxonomy" id="144530"/>
    <lineage>
        <taxon>Eukaryota</taxon>
        <taxon>Fungi</taxon>
        <taxon>Fungi incertae sedis</taxon>
        <taxon>Mucoromycota</taxon>
        <taxon>Glomeromycotina</taxon>
        <taxon>Glomeromycetes</taxon>
        <taxon>Archaeosporales</taxon>
        <taxon>Ambisporaceae</taxon>
        <taxon>Ambispora</taxon>
    </lineage>
</organism>
<keyword evidence="3" id="KW-1185">Reference proteome</keyword>
<dbReference type="EMBL" id="CAJVPL010000053">
    <property type="protein sequence ID" value="CAG8439036.1"/>
    <property type="molecule type" value="Genomic_DNA"/>
</dbReference>